<evidence type="ECO:0000313" key="5">
    <source>
        <dbReference type="Proteomes" id="UP000061135"/>
    </source>
</evidence>
<dbReference type="InterPro" id="IPR011990">
    <property type="entry name" value="TPR-like_helical_dom_sf"/>
</dbReference>
<dbReference type="OrthoDB" id="9814129at2"/>
<dbReference type="InterPro" id="IPR019734">
    <property type="entry name" value="TPR_rpt"/>
</dbReference>
<gene>
    <name evidence="4" type="ORF">CL55_00004540</name>
</gene>
<dbReference type="Gene3D" id="1.25.40.10">
    <property type="entry name" value="Tetratricopeptide repeat domain"/>
    <property type="match status" value="3"/>
</dbReference>
<dbReference type="PANTHER" id="PTHR44858:SF1">
    <property type="entry name" value="UDP-N-ACETYLGLUCOSAMINE--PEPTIDE N-ACETYLGLUCOSAMINYLTRANSFERASE SPINDLY-RELATED"/>
    <property type="match status" value="1"/>
</dbReference>
<dbReference type="RefSeq" id="WP_046329693.1">
    <property type="nucleotide sequence ID" value="NZ_CP007501.1"/>
</dbReference>
<dbReference type="HOGENOM" id="CLU_010140_1_1_4"/>
<feature type="repeat" description="TPR" evidence="3">
    <location>
        <begin position="135"/>
        <end position="168"/>
    </location>
</feature>
<keyword evidence="1" id="KW-0677">Repeat</keyword>
<dbReference type="Proteomes" id="UP000061135">
    <property type="component" value="Chromosome"/>
</dbReference>
<dbReference type="PATRIC" id="fig|576611.7.peg.458"/>
<feature type="repeat" description="TPR" evidence="3">
    <location>
        <begin position="203"/>
        <end position="236"/>
    </location>
</feature>
<accession>A0A0E3ZJ02</accession>
<feature type="repeat" description="TPR" evidence="3">
    <location>
        <begin position="65"/>
        <end position="98"/>
    </location>
</feature>
<dbReference type="STRING" id="1835254.CL55_00004540"/>
<dbReference type="Pfam" id="PF13181">
    <property type="entry name" value="TPR_8"/>
    <property type="match status" value="1"/>
</dbReference>
<organism evidence="4 5">
    <name type="scientific">Polynucleobacter duraquae</name>
    <dbReference type="NCBI Taxonomy" id="1835254"/>
    <lineage>
        <taxon>Bacteria</taxon>
        <taxon>Pseudomonadati</taxon>
        <taxon>Pseudomonadota</taxon>
        <taxon>Betaproteobacteria</taxon>
        <taxon>Burkholderiales</taxon>
        <taxon>Burkholderiaceae</taxon>
        <taxon>Polynucleobacter</taxon>
    </lineage>
</organism>
<dbReference type="PANTHER" id="PTHR44858">
    <property type="entry name" value="TETRATRICOPEPTIDE REPEAT PROTEIN 6"/>
    <property type="match status" value="1"/>
</dbReference>
<dbReference type="Gene3D" id="3.40.50.2000">
    <property type="entry name" value="Glycogen Phosphorylase B"/>
    <property type="match status" value="1"/>
</dbReference>
<dbReference type="KEGG" id="pdq:CL55_00004540"/>
<dbReference type="SUPFAM" id="SSF53756">
    <property type="entry name" value="UDP-Glycosyltransferase/glycogen phosphorylase"/>
    <property type="match status" value="1"/>
</dbReference>
<protein>
    <submittedName>
        <fullName evidence="4">Glycosyltransferase family 9 (Heptosyltransferase)</fullName>
    </submittedName>
</protein>
<dbReference type="Pfam" id="PF01075">
    <property type="entry name" value="Glyco_transf_9"/>
    <property type="match status" value="1"/>
</dbReference>
<evidence type="ECO:0000256" key="1">
    <source>
        <dbReference type="ARBA" id="ARBA00022737"/>
    </source>
</evidence>
<keyword evidence="5" id="KW-1185">Reference proteome</keyword>
<sequence length="547" mass="62294">MSQIKKISNQSLRNINISEKIAFELNSHSQIFDLVDMAIAFHQNGMLEEAGLIYEKILIKDPGHTDAMNLLGLIALQKKEYPHAIALINKAISASPHNNVPEFHANLGCALHQEGLLDESIASFDLAISLNPSVVLYYTKRGLAQLEKRYFDSAINSFDQAIKLRSQDPMSFYYRGLAQLEKKYFDDAINSFDLAINLKDDFPEAFNNRGIAQLGHKYFDAAIHSFDCAILLRPDYSEALWNKGLVLLKLGRFEEGWMLYEARLKRAPAFPLVRQELQYSYIELDQLANKSVLLFSEQGIGDTIQFYRYVKKIANLNARVTVAVQKSLVDLLSESNPLWNIISIEGALPECDYRSSLLSLPFVLQEKCIDIHSDNPYIFSSPIKVSEWKNRLGRKQKPRIGLVWSGNTLFKENANRSVPLLQIISFLPSDLQYVSLQKELSDFDLKVLERNPFISNYANNLTDFNETAALIDCLDLVITVDTSIAHLAGAMGKRAWLLLSDNADWRWLINTESSPWYPTIKIFRQDQLGDWSSALKKIELELIAQFR</sequence>
<proteinExistence type="predicted"/>
<dbReference type="SUPFAM" id="SSF48452">
    <property type="entry name" value="TPR-like"/>
    <property type="match status" value="1"/>
</dbReference>
<evidence type="ECO:0000256" key="3">
    <source>
        <dbReference type="PROSITE-ProRule" id="PRU00339"/>
    </source>
</evidence>
<dbReference type="SMART" id="SM00028">
    <property type="entry name" value="TPR"/>
    <property type="match status" value="7"/>
</dbReference>
<dbReference type="InterPro" id="IPR002201">
    <property type="entry name" value="Glyco_trans_9"/>
</dbReference>
<keyword evidence="2 3" id="KW-0802">TPR repeat</keyword>
<evidence type="ECO:0000256" key="2">
    <source>
        <dbReference type="ARBA" id="ARBA00022803"/>
    </source>
</evidence>
<dbReference type="PROSITE" id="PS50005">
    <property type="entry name" value="TPR"/>
    <property type="match status" value="4"/>
</dbReference>
<name>A0A0E3ZJ02_9BURK</name>
<dbReference type="InterPro" id="IPR050498">
    <property type="entry name" value="Ycf3"/>
</dbReference>
<dbReference type="Pfam" id="PF13432">
    <property type="entry name" value="TPR_16"/>
    <property type="match status" value="3"/>
</dbReference>
<dbReference type="GO" id="GO:0016757">
    <property type="term" value="F:glycosyltransferase activity"/>
    <property type="evidence" value="ECO:0007669"/>
    <property type="project" value="InterPro"/>
</dbReference>
<dbReference type="EMBL" id="CP007501">
    <property type="protein sequence ID" value="AKD24787.1"/>
    <property type="molecule type" value="Genomic_DNA"/>
</dbReference>
<reference evidence="4 5" key="1">
    <citation type="submission" date="2014-03" db="EMBL/GenBank/DDBJ databases">
        <title>Genome of Polynucleobacter strain MWH-MoK4.</title>
        <authorList>
            <person name="Hahn M.W."/>
        </authorList>
    </citation>
    <scope>NUCLEOTIDE SEQUENCE [LARGE SCALE GENOMIC DNA]</scope>
    <source>
        <strain evidence="4 5">MWH-MoK4</strain>
    </source>
</reference>
<feature type="repeat" description="TPR" evidence="3">
    <location>
        <begin position="101"/>
        <end position="134"/>
    </location>
</feature>
<evidence type="ECO:0000313" key="4">
    <source>
        <dbReference type="EMBL" id="AKD24787.1"/>
    </source>
</evidence>
<dbReference type="AlphaFoldDB" id="A0A0E3ZJ02"/>